<dbReference type="EC" id="3.4.-.-" evidence="8"/>
<gene>
    <name evidence="9" type="ORF">INQ42_12280</name>
</gene>
<evidence type="ECO:0000256" key="8">
    <source>
        <dbReference type="RuleBase" id="RU364100"/>
    </source>
</evidence>
<dbReference type="InterPro" id="IPR003738">
    <property type="entry name" value="SRAP"/>
</dbReference>
<dbReference type="Gene3D" id="3.90.1680.10">
    <property type="entry name" value="SOS response associated peptidase-like"/>
    <property type="match status" value="1"/>
</dbReference>
<evidence type="ECO:0000256" key="3">
    <source>
        <dbReference type="ARBA" id="ARBA00022763"/>
    </source>
</evidence>
<reference evidence="9 10" key="1">
    <citation type="submission" date="2020-10" db="EMBL/GenBank/DDBJ databases">
        <title>complete genome sequencing of Lysobacter sp. H23M41.</title>
        <authorList>
            <person name="Bae J.-W."/>
            <person name="Lee S.-Y."/>
        </authorList>
    </citation>
    <scope>NUCLEOTIDE SEQUENCE [LARGE SCALE GENOMIC DNA]</scope>
    <source>
        <strain evidence="9 10">H23M41</strain>
    </source>
</reference>
<comment type="similarity">
    <text evidence="1 8">Belongs to the SOS response-associated peptidase family.</text>
</comment>
<proteinExistence type="inferred from homology"/>
<evidence type="ECO:0000256" key="7">
    <source>
        <dbReference type="ARBA" id="ARBA00023239"/>
    </source>
</evidence>
<evidence type="ECO:0000256" key="2">
    <source>
        <dbReference type="ARBA" id="ARBA00022670"/>
    </source>
</evidence>
<dbReference type="InterPro" id="IPR036590">
    <property type="entry name" value="SRAP-like"/>
</dbReference>
<keyword evidence="3" id="KW-0227">DNA damage</keyword>
<evidence type="ECO:0000313" key="9">
    <source>
        <dbReference type="EMBL" id="QOW21962.1"/>
    </source>
</evidence>
<evidence type="ECO:0000256" key="6">
    <source>
        <dbReference type="ARBA" id="ARBA00023125"/>
    </source>
</evidence>
<keyword evidence="6" id="KW-0238">DNA-binding</keyword>
<sequence length="218" mass="24126">MCGRDSQFFTWREIHAFSGGLAVSTPEQDPEPNYNRAPTQAGWVLVADGDGAVATEMRWGLLPSWAKDTRLAYSTINARCETAATKPVFRAAWKQRRGLVPSSGYYEWRMEDGAKQPYFIHARNSPVLFFAGLWEQRGELLTYSIVTRDADPAIAHLHDRMPLMLSGDLLGEWIGGSPEDAAQIALSASTPELEWHAVERAVGNVRSSGPQLVLPKIA</sequence>
<dbReference type="SUPFAM" id="SSF143081">
    <property type="entry name" value="BB1717-like"/>
    <property type="match status" value="1"/>
</dbReference>
<dbReference type="Pfam" id="PF02586">
    <property type="entry name" value="SRAP"/>
    <property type="match status" value="1"/>
</dbReference>
<keyword evidence="4 8" id="KW-0378">Hydrolase</keyword>
<dbReference type="EMBL" id="CP063657">
    <property type="protein sequence ID" value="QOW21962.1"/>
    <property type="molecule type" value="Genomic_DNA"/>
</dbReference>
<keyword evidence="7" id="KW-0456">Lyase</keyword>
<evidence type="ECO:0000256" key="4">
    <source>
        <dbReference type="ARBA" id="ARBA00022801"/>
    </source>
</evidence>
<keyword evidence="5" id="KW-0190">Covalent protein-DNA linkage</keyword>
<protein>
    <recommendedName>
        <fullName evidence="8">Abasic site processing protein</fullName>
        <ecNumber evidence="8">3.4.-.-</ecNumber>
    </recommendedName>
</protein>
<accession>A0A7S6ZUC9</accession>
<evidence type="ECO:0000313" key="10">
    <source>
        <dbReference type="Proteomes" id="UP000593932"/>
    </source>
</evidence>
<evidence type="ECO:0000256" key="1">
    <source>
        <dbReference type="ARBA" id="ARBA00008136"/>
    </source>
</evidence>
<organism evidence="9 10">
    <name type="scientific">Novilysobacter avium</name>
    <dbReference type="NCBI Taxonomy" id="2781023"/>
    <lineage>
        <taxon>Bacteria</taxon>
        <taxon>Pseudomonadati</taxon>
        <taxon>Pseudomonadota</taxon>
        <taxon>Gammaproteobacteria</taxon>
        <taxon>Lysobacterales</taxon>
        <taxon>Lysobacteraceae</taxon>
        <taxon>Novilysobacter</taxon>
    </lineage>
</organism>
<dbReference type="RefSeq" id="WP_194034513.1">
    <property type="nucleotide sequence ID" value="NZ_CP063657.1"/>
</dbReference>
<keyword evidence="10" id="KW-1185">Reference proteome</keyword>
<evidence type="ECO:0000256" key="5">
    <source>
        <dbReference type="ARBA" id="ARBA00023124"/>
    </source>
</evidence>
<name>A0A7S6ZUC9_9GAMM</name>
<dbReference type="PANTHER" id="PTHR13604">
    <property type="entry name" value="DC12-RELATED"/>
    <property type="match status" value="1"/>
</dbReference>
<dbReference type="Proteomes" id="UP000593932">
    <property type="component" value="Chromosome"/>
</dbReference>
<keyword evidence="2 8" id="KW-0645">Protease</keyword>
<dbReference type="PANTHER" id="PTHR13604:SF0">
    <property type="entry name" value="ABASIC SITE PROCESSING PROTEIN HMCES"/>
    <property type="match status" value="1"/>
</dbReference>